<dbReference type="EMBL" id="JACOFU010000010">
    <property type="protein sequence ID" value="MBC3833397.1"/>
    <property type="molecule type" value="Genomic_DNA"/>
</dbReference>
<comment type="caution">
    <text evidence="2">The sequence shown here is derived from an EMBL/GenBank/DDBJ whole genome shotgun (WGS) entry which is preliminary data.</text>
</comment>
<evidence type="ECO:0000313" key="3">
    <source>
        <dbReference type="Proteomes" id="UP000643610"/>
    </source>
</evidence>
<dbReference type="InterPro" id="IPR029476">
    <property type="entry name" value="DNase_NucA_NucB"/>
</dbReference>
<sequence>MAHAVDGAVADLAKHKADDVAKTIDISRAKYGEAAEHIADAQKAGHPDVLTIARDSADPNRKASIGGIPKVAGKQLDEYPPAMMKEGGAGASVRAINPSNNMGAGACIGNACRGLNNGEKVRIRVVD</sequence>
<keyword evidence="3" id="KW-1185">Reference proteome</keyword>
<feature type="domain" description="Deoxyribonuclease NucA/NucB" evidence="1">
    <location>
        <begin position="64"/>
        <end position="123"/>
    </location>
</feature>
<protein>
    <submittedName>
        <fullName evidence="2">Sporulation protein</fullName>
    </submittedName>
</protein>
<dbReference type="Pfam" id="PF14040">
    <property type="entry name" value="DNase_NucA_NucB"/>
    <property type="match status" value="1"/>
</dbReference>
<reference evidence="2 3" key="1">
    <citation type="submission" date="2020-08" db="EMBL/GenBank/DDBJ databases">
        <title>Novel species isolated from subtropical streams in China.</title>
        <authorList>
            <person name="Lu H."/>
        </authorList>
    </citation>
    <scope>NUCLEOTIDE SEQUENCE [LARGE SCALE GENOMIC DNA]</scope>
    <source>
        <strain evidence="2 3">KCTC 52442</strain>
    </source>
</reference>
<accession>A0ABR6XV86</accession>
<evidence type="ECO:0000313" key="2">
    <source>
        <dbReference type="EMBL" id="MBC3833397.1"/>
    </source>
</evidence>
<gene>
    <name evidence="2" type="ORF">H8K33_17955</name>
</gene>
<name>A0ABR6XV86_9BURK</name>
<evidence type="ECO:0000259" key="1">
    <source>
        <dbReference type="Pfam" id="PF14040"/>
    </source>
</evidence>
<organism evidence="2 3">
    <name type="scientific">Undibacterium amnicola</name>
    <dbReference type="NCBI Taxonomy" id="1834038"/>
    <lineage>
        <taxon>Bacteria</taxon>
        <taxon>Pseudomonadati</taxon>
        <taxon>Pseudomonadota</taxon>
        <taxon>Betaproteobacteria</taxon>
        <taxon>Burkholderiales</taxon>
        <taxon>Oxalobacteraceae</taxon>
        <taxon>Undibacterium</taxon>
    </lineage>
</organism>
<proteinExistence type="predicted"/>
<dbReference type="Proteomes" id="UP000643610">
    <property type="component" value="Unassembled WGS sequence"/>
</dbReference>